<feature type="compositionally biased region" description="Pro residues" evidence="7">
    <location>
        <begin position="948"/>
        <end position="958"/>
    </location>
</feature>
<evidence type="ECO:0000256" key="3">
    <source>
        <dbReference type="ARBA" id="ARBA00023015"/>
    </source>
</evidence>
<organism evidence="9 10">
    <name type="scientific">Ascodesmis nigricans</name>
    <dbReference type="NCBI Taxonomy" id="341454"/>
    <lineage>
        <taxon>Eukaryota</taxon>
        <taxon>Fungi</taxon>
        <taxon>Dikarya</taxon>
        <taxon>Ascomycota</taxon>
        <taxon>Pezizomycotina</taxon>
        <taxon>Pezizomycetes</taxon>
        <taxon>Pezizales</taxon>
        <taxon>Ascodesmidaceae</taxon>
        <taxon>Ascodesmis</taxon>
    </lineage>
</organism>
<dbReference type="OrthoDB" id="8062037at2759"/>
<reference evidence="9 10" key="1">
    <citation type="submission" date="2019-04" db="EMBL/GenBank/DDBJ databases">
        <title>Comparative genomics and transcriptomics to analyze fruiting body development in filamentous ascomycetes.</title>
        <authorList>
            <consortium name="DOE Joint Genome Institute"/>
            <person name="Lutkenhaus R."/>
            <person name="Traeger S."/>
            <person name="Breuer J."/>
            <person name="Kuo A."/>
            <person name="Lipzen A."/>
            <person name="Pangilinan J."/>
            <person name="Dilworth D."/>
            <person name="Sandor L."/>
            <person name="Poggeler S."/>
            <person name="Barry K."/>
            <person name="Grigoriev I.V."/>
            <person name="Nowrousian M."/>
        </authorList>
    </citation>
    <scope>NUCLEOTIDE SEQUENCE [LARGE SCALE GENOMIC DNA]</scope>
    <source>
        <strain evidence="9 10">CBS 389.68</strain>
    </source>
</reference>
<feature type="compositionally biased region" description="Acidic residues" evidence="7">
    <location>
        <begin position="202"/>
        <end position="226"/>
    </location>
</feature>
<dbReference type="EMBL" id="ML220123">
    <property type="protein sequence ID" value="TGZ80671.1"/>
    <property type="molecule type" value="Genomic_DNA"/>
</dbReference>
<feature type="region of interest" description="Disordered" evidence="7">
    <location>
        <begin position="188"/>
        <end position="226"/>
    </location>
</feature>
<feature type="compositionally biased region" description="Low complexity" evidence="7">
    <location>
        <begin position="85"/>
        <end position="107"/>
    </location>
</feature>
<dbReference type="PROSITE" id="PS00463">
    <property type="entry name" value="ZN2_CY6_FUNGAL_1"/>
    <property type="match status" value="1"/>
</dbReference>
<keyword evidence="3" id="KW-0805">Transcription regulation</keyword>
<dbReference type="CDD" id="cd12148">
    <property type="entry name" value="fungal_TF_MHR"/>
    <property type="match status" value="1"/>
</dbReference>
<comment type="subcellular location">
    <subcellularLocation>
        <location evidence="1">Nucleus</location>
    </subcellularLocation>
</comment>
<dbReference type="Gene3D" id="4.10.240.10">
    <property type="entry name" value="Zn(2)-C6 fungal-type DNA-binding domain"/>
    <property type="match status" value="1"/>
</dbReference>
<evidence type="ECO:0000313" key="10">
    <source>
        <dbReference type="Proteomes" id="UP000298138"/>
    </source>
</evidence>
<dbReference type="SUPFAM" id="SSF57701">
    <property type="entry name" value="Zn2/Cys6 DNA-binding domain"/>
    <property type="match status" value="1"/>
</dbReference>
<dbReference type="CDD" id="cd00067">
    <property type="entry name" value="GAL4"/>
    <property type="match status" value="1"/>
</dbReference>
<feature type="domain" description="Zn(2)-C6 fungal-type" evidence="8">
    <location>
        <begin position="130"/>
        <end position="165"/>
    </location>
</feature>
<accession>A0A4S2MVQ7</accession>
<evidence type="ECO:0000259" key="8">
    <source>
        <dbReference type="PROSITE" id="PS50048"/>
    </source>
</evidence>
<keyword evidence="5" id="KW-0804">Transcription</keyword>
<keyword evidence="10" id="KW-1185">Reference proteome</keyword>
<dbReference type="GO" id="GO:0006351">
    <property type="term" value="P:DNA-templated transcription"/>
    <property type="evidence" value="ECO:0007669"/>
    <property type="project" value="InterPro"/>
</dbReference>
<dbReference type="InParanoid" id="A0A4S2MVQ7"/>
<dbReference type="Pfam" id="PF00172">
    <property type="entry name" value="Zn_clus"/>
    <property type="match status" value="1"/>
</dbReference>
<feature type="compositionally biased region" description="Basic and acidic residues" evidence="7">
    <location>
        <begin position="1"/>
        <end position="11"/>
    </location>
</feature>
<dbReference type="InterPro" id="IPR051089">
    <property type="entry name" value="prtT"/>
</dbReference>
<dbReference type="GO" id="GO:0005634">
    <property type="term" value="C:nucleus"/>
    <property type="evidence" value="ECO:0007669"/>
    <property type="project" value="UniProtKB-SubCell"/>
</dbReference>
<keyword evidence="2" id="KW-0479">Metal-binding</keyword>
<feature type="region of interest" description="Disordered" evidence="7">
    <location>
        <begin position="268"/>
        <end position="310"/>
    </location>
</feature>
<dbReference type="GO" id="GO:0000981">
    <property type="term" value="F:DNA-binding transcription factor activity, RNA polymerase II-specific"/>
    <property type="evidence" value="ECO:0007669"/>
    <property type="project" value="InterPro"/>
</dbReference>
<evidence type="ECO:0000256" key="7">
    <source>
        <dbReference type="SAM" id="MobiDB-lite"/>
    </source>
</evidence>
<feature type="compositionally biased region" description="Polar residues" evidence="7">
    <location>
        <begin position="829"/>
        <end position="856"/>
    </location>
</feature>
<dbReference type="GO" id="GO:0008270">
    <property type="term" value="F:zinc ion binding"/>
    <property type="evidence" value="ECO:0007669"/>
    <property type="project" value="InterPro"/>
</dbReference>
<evidence type="ECO:0000256" key="6">
    <source>
        <dbReference type="ARBA" id="ARBA00023242"/>
    </source>
</evidence>
<dbReference type="PROSITE" id="PS50048">
    <property type="entry name" value="ZN2_CY6_FUNGAL_2"/>
    <property type="match status" value="1"/>
</dbReference>
<feature type="region of interest" description="Disordered" evidence="7">
    <location>
        <begin position="926"/>
        <end position="966"/>
    </location>
</feature>
<keyword evidence="6" id="KW-0539">Nucleus</keyword>
<proteinExistence type="predicted"/>
<feature type="region of interest" description="Disordered" evidence="7">
    <location>
        <begin position="1"/>
        <end position="128"/>
    </location>
</feature>
<dbReference type="SMART" id="SM00066">
    <property type="entry name" value="GAL4"/>
    <property type="match status" value="1"/>
</dbReference>
<evidence type="ECO:0000256" key="4">
    <source>
        <dbReference type="ARBA" id="ARBA00023125"/>
    </source>
</evidence>
<dbReference type="AlphaFoldDB" id="A0A4S2MVQ7"/>
<feature type="compositionally biased region" description="Pro residues" evidence="7">
    <location>
        <begin position="72"/>
        <end position="84"/>
    </location>
</feature>
<feature type="region of interest" description="Disordered" evidence="7">
    <location>
        <begin position="901"/>
        <end position="920"/>
    </location>
</feature>
<dbReference type="Pfam" id="PF04082">
    <property type="entry name" value="Fungal_trans"/>
    <property type="match status" value="1"/>
</dbReference>
<keyword evidence="4" id="KW-0238">DNA-binding</keyword>
<dbReference type="InterPro" id="IPR007219">
    <property type="entry name" value="XnlR_reg_dom"/>
</dbReference>
<name>A0A4S2MVQ7_9PEZI</name>
<dbReference type="Proteomes" id="UP000298138">
    <property type="component" value="Unassembled WGS sequence"/>
</dbReference>
<dbReference type="InterPro" id="IPR036864">
    <property type="entry name" value="Zn2-C6_fun-type_DNA-bd_sf"/>
</dbReference>
<protein>
    <recommendedName>
        <fullName evidence="8">Zn(2)-C6 fungal-type domain-containing protein</fullName>
    </recommendedName>
</protein>
<feature type="compositionally biased region" description="Polar residues" evidence="7">
    <location>
        <begin position="45"/>
        <end position="54"/>
    </location>
</feature>
<evidence type="ECO:0000256" key="5">
    <source>
        <dbReference type="ARBA" id="ARBA00023163"/>
    </source>
</evidence>
<evidence type="ECO:0000256" key="1">
    <source>
        <dbReference type="ARBA" id="ARBA00004123"/>
    </source>
</evidence>
<gene>
    <name evidence="9" type="ORF">EX30DRAFT_47748</name>
</gene>
<dbReference type="PANTHER" id="PTHR31845:SF39">
    <property type="entry name" value="TRANSCRIPTION FACTOR PBCR-RELATED"/>
    <property type="match status" value="1"/>
</dbReference>
<dbReference type="GO" id="GO:0000976">
    <property type="term" value="F:transcription cis-regulatory region binding"/>
    <property type="evidence" value="ECO:0007669"/>
    <property type="project" value="TreeGrafter"/>
</dbReference>
<dbReference type="InterPro" id="IPR001138">
    <property type="entry name" value="Zn2Cys6_DnaBD"/>
</dbReference>
<sequence length="1040" mass="116738">MEQHRYRDHYDQSGVCGGDDGKGLQGVRVSMSSTGSGRGKRRSMENVQTPQLQEQYEDIVHHEEEEEHEIPYQPPSATPHPPQQPQLLTPSTTAASTSSTSPQSAIPSHHHHPPAYPPQAQQHQPKRLRACESCRGLKVRCQPADPAAPKGACQRCTKARRKCVFTEPKRKRQRRVDSKVAELERKIDALTASLARTRREREEDEEDGADHEEDREDEEDEGVVEDEREAMEVCEEVKMEMQLSPGSDTDLSAGRGVVASVDATEVRDGGMGRLDESTHHHRPIHRPHNERPDHGPEKGPSAEPRFRDPDNGYRDIIDQGLIDFNMAQSLWNRYNDLVMPNFPVMYFTAEDTFDSIRRRKPVLFLAVMAVSSGSTNQRVYQALHAEVTKMFAERIMMNGEKSLELVQALMLMGTWYQPPERFEELKFYMLIHMAASMALDIGLGKNLSSSHPQNQVRMASADHTINKGISAAKKSISEAFKSLSTNDKASIPKSPSIHPSALPAAKPIQQLPQVASYLPDPCSLESRRTHLSCYLLASQVSVQLRRPNLLRFSTFMDESLDILESSSASCQLDRIFCQFIRLQRIAEEMAELFSFDDPMAKVSIRDPTIQRAITRFGLNLKTWRMKLKESFFTPALRLYYHATVLLCHEISLHVDHNVDDFRMPFTEQIISESSLRGTASPPTIQISAISTCAAAAQSYLDVIYETPLTELIHLPVLSFMRISYCCMVLTKIYTTVATKKSDLASIIELESLGVEGYLNRTLLKLAQASDGEKYSPAGKFSMVLIMLRTWFQNHKSTFNPTPPSPPETNVADDTASLSQTIVNAKRTPNPANSSAAQQVRASSDSRFHLQSKNAYSPSPKRPSRSNATQHDNVSEGQRPDASRLTGHPSSTDQLTRYHQDPTVYHDSASPGAPTSAHQYPHQQLLEPHPAYSPHQQHHHQQQQLPHHTSPPPSQPSPNHPHNASPLQQHYEQPLHDNDIPLTTPAYPINPIYQNENDWVMTVPGGIVEFQAGELGLGLGGVGSEFFIDDSFWRGVEWMYM</sequence>
<evidence type="ECO:0000313" key="9">
    <source>
        <dbReference type="EMBL" id="TGZ80671.1"/>
    </source>
</evidence>
<feature type="compositionally biased region" description="Basic and acidic residues" evidence="7">
    <location>
        <begin position="268"/>
        <end position="278"/>
    </location>
</feature>
<dbReference type="PANTHER" id="PTHR31845">
    <property type="entry name" value="FINGER DOMAIN PROTEIN, PUTATIVE-RELATED"/>
    <property type="match status" value="1"/>
</dbReference>
<feature type="region of interest" description="Disordered" evidence="7">
    <location>
        <begin position="824"/>
        <end position="895"/>
    </location>
</feature>
<dbReference type="STRING" id="341454.A0A4S2MVQ7"/>
<feature type="compositionally biased region" description="Basic and acidic residues" evidence="7">
    <location>
        <begin position="287"/>
        <end position="297"/>
    </location>
</feature>
<feature type="compositionally biased region" description="Polar residues" evidence="7">
    <location>
        <begin position="864"/>
        <end position="875"/>
    </location>
</feature>
<evidence type="ECO:0000256" key="2">
    <source>
        <dbReference type="ARBA" id="ARBA00022723"/>
    </source>
</evidence>